<gene>
    <name evidence="5" type="primary">cas10</name>
    <name evidence="5" type="ORF">FKZ59_13620</name>
</gene>
<dbReference type="InterPro" id="IPR000160">
    <property type="entry name" value="GGDEF_dom"/>
</dbReference>
<dbReference type="RefSeq" id="WP_141603299.1">
    <property type="nucleotide sequence ID" value="NZ_JARMSC010000020.1"/>
</dbReference>
<evidence type="ECO:0000256" key="3">
    <source>
        <dbReference type="SAM" id="Coils"/>
    </source>
</evidence>
<proteinExistence type="predicted"/>
<dbReference type="InterPro" id="IPR013407">
    <property type="entry name" value="CRISPR-assoc_prot_Cmr2"/>
</dbReference>
<keyword evidence="6" id="KW-1185">Reference proteome</keyword>
<keyword evidence="2" id="KW-0051">Antiviral defense</keyword>
<accession>A0A540UVL5</accession>
<name>A0A540UVL5_9BACL</name>
<dbReference type="Gene3D" id="3.30.70.270">
    <property type="match status" value="1"/>
</dbReference>
<dbReference type="NCBIfam" id="TIGR02577">
    <property type="entry name" value="cas_TM1794_Cmr2"/>
    <property type="match status" value="1"/>
</dbReference>
<dbReference type="PANTHER" id="PTHR36528">
    <property type="entry name" value="CRISPR SYSTEM SINGLE-STRAND-SPECIFIC DEOXYRIBONUCLEASE CAS10/CSM1 (SUBTYPE III-A)"/>
    <property type="match status" value="1"/>
</dbReference>
<comment type="caution">
    <text evidence="5">The sequence shown here is derived from an EMBL/GenBank/DDBJ whole genome shotgun (WGS) entry which is preliminary data.</text>
</comment>
<dbReference type="GO" id="GO:0000166">
    <property type="term" value="F:nucleotide binding"/>
    <property type="evidence" value="ECO:0007669"/>
    <property type="project" value="UniProtKB-KW"/>
</dbReference>
<keyword evidence="3" id="KW-0175">Coiled coil</keyword>
<protein>
    <submittedName>
        <fullName evidence="5">Type III-B CRISPR-associated protein Cas10/Cmr2</fullName>
    </submittedName>
</protein>
<sequence length="546" mass="62807">MSEKQMVVFSIGPVQSFIASARKTEDLWSGSFILSFLIERAMETLCSQGLKVEFIYPKASEDDLNPMKKTGYNANVASWPNRFTAFVNGSLDETTNVLKKVDSVVRREFNKICHYAINEVFPKHIQTDQLLKQANHQIEQLLEVYWVVQPYNGHYREEKSTLEARLSAVKNDKIYHQLIESGFTCTVCAQRDALCMEPFDQYETIYELKNKVKNTWKHRNEKFKGTDEGKDDGRIRDNEYLCSICLGKRVARDYFKEVYRNASSFKFYPSVIEIAGKYTYFAILSMDGDNMGSWFNSNTAEEAGKVSDALATFSRRVVPEVVRKEEGYLVYAGGDDVLAFLPVDKALQVANELRQKFGMKGSGLQGATASVGLVIGHKKAPLQLLLQEAKKLENRAKSYVHQEQNQQKNALAIGIHTRSKKHETVVPWQIDGMQTSDLLNEIIELLTNDLSDTFIYRFSEVFLPLNDYDSKDKHLMVEFELRRLLRRSMKVKKEEKELTNILEKLMALYKSMESVKSFVMLLRMLTFFKRMEKQDKGGNNHEDDNA</sequence>
<dbReference type="InterPro" id="IPR052117">
    <property type="entry name" value="Cas10/Csm1_subtype-III-A"/>
</dbReference>
<evidence type="ECO:0000313" key="6">
    <source>
        <dbReference type="Proteomes" id="UP000315753"/>
    </source>
</evidence>
<evidence type="ECO:0000256" key="2">
    <source>
        <dbReference type="ARBA" id="ARBA00023118"/>
    </source>
</evidence>
<dbReference type="InterPro" id="IPR038242">
    <property type="entry name" value="Cmr2_N"/>
</dbReference>
<dbReference type="GO" id="GO:0051607">
    <property type="term" value="P:defense response to virus"/>
    <property type="evidence" value="ECO:0007669"/>
    <property type="project" value="UniProtKB-KW"/>
</dbReference>
<evidence type="ECO:0000259" key="4">
    <source>
        <dbReference type="PROSITE" id="PS50887"/>
    </source>
</evidence>
<organism evidence="5 6">
    <name type="scientific">Ureibacillus terrenus</name>
    <dbReference type="NCBI Taxonomy" id="118246"/>
    <lineage>
        <taxon>Bacteria</taxon>
        <taxon>Bacillati</taxon>
        <taxon>Bacillota</taxon>
        <taxon>Bacilli</taxon>
        <taxon>Bacillales</taxon>
        <taxon>Caryophanaceae</taxon>
        <taxon>Ureibacillus</taxon>
    </lineage>
</organism>
<dbReference type="PROSITE" id="PS50887">
    <property type="entry name" value="GGDEF"/>
    <property type="match status" value="1"/>
</dbReference>
<feature type="coiled-coil region" evidence="3">
    <location>
        <begin position="382"/>
        <end position="409"/>
    </location>
</feature>
<dbReference type="OrthoDB" id="9758700at2"/>
<dbReference type="InterPro" id="IPR043128">
    <property type="entry name" value="Rev_trsase/Diguanyl_cyclase"/>
</dbReference>
<dbReference type="AlphaFoldDB" id="A0A540UVL5"/>
<dbReference type="InterPro" id="IPR024615">
    <property type="entry name" value="CRISPR-assoc_Cmr2_N"/>
</dbReference>
<reference evidence="5 6" key="1">
    <citation type="submission" date="2019-06" db="EMBL/GenBank/DDBJ databases">
        <title>Genome sequence of Ureibacillus terrenus.</title>
        <authorList>
            <person name="Maclea K.S."/>
            <person name="Simoes M."/>
        </authorList>
    </citation>
    <scope>NUCLEOTIDE SEQUENCE [LARGE SCALE GENOMIC DNA]</scope>
    <source>
        <strain evidence="5 6">ATCC BAA-384</strain>
    </source>
</reference>
<dbReference type="Pfam" id="PF22335">
    <property type="entry name" value="Cas10-Cmr2_palm2"/>
    <property type="match status" value="1"/>
</dbReference>
<dbReference type="InterPro" id="IPR054767">
    <property type="entry name" value="Cas10-Cmr2_palm2"/>
</dbReference>
<keyword evidence="1" id="KW-0547">Nucleotide-binding</keyword>
<evidence type="ECO:0000313" key="5">
    <source>
        <dbReference type="EMBL" id="TQE88536.1"/>
    </source>
</evidence>
<dbReference type="PANTHER" id="PTHR36528:SF1">
    <property type="entry name" value="CRISPR SYSTEM SINGLE-STRAND-SPECIFIC DEOXYRIBONUCLEASE CAS10_CSM1 (SUBTYPE III-A)"/>
    <property type="match status" value="1"/>
</dbReference>
<dbReference type="Pfam" id="PF12469">
    <property type="entry name" value="Cmr2_N"/>
    <property type="match status" value="1"/>
</dbReference>
<feature type="domain" description="GGDEF" evidence="4">
    <location>
        <begin position="279"/>
        <end position="416"/>
    </location>
</feature>
<dbReference type="Proteomes" id="UP000315753">
    <property type="component" value="Unassembled WGS sequence"/>
</dbReference>
<dbReference type="EMBL" id="VIGD01000028">
    <property type="protein sequence ID" value="TQE88536.1"/>
    <property type="molecule type" value="Genomic_DNA"/>
</dbReference>
<evidence type="ECO:0000256" key="1">
    <source>
        <dbReference type="ARBA" id="ARBA00022741"/>
    </source>
</evidence>
<dbReference type="Gene3D" id="3.30.70.2220">
    <property type="entry name" value="CRISPR-Cas system, Cmr2 subunit, D1 domain, cysteine cluster"/>
    <property type="match status" value="1"/>
</dbReference>